<reference evidence="3" key="2">
    <citation type="submission" date="2022-01" db="EMBL/GenBank/DDBJ databases">
        <authorList>
            <person name="Yamashiro T."/>
            <person name="Shiraishi A."/>
            <person name="Satake H."/>
            <person name="Nakayama K."/>
        </authorList>
    </citation>
    <scope>NUCLEOTIDE SEQUENCE</scope>
</reference>
<keyword evidence="1" id="KW-0227">DNA damage</keyword>
<protein>
    <recommendedName>
        <fullName evidence="1">ATP-dependent DNA helicase</fullName>
        <ecNumber evidence="1">5.6.2.3</ecNumber>
    </recommendedName>
</protein>
<evidence type="ECO:0000313" key="3">
    <source>
        <dbReference type="EMBL" id="GJT19464.1"/>
    </source>
</evidence>
<keyword evidence="1" id="KW-0233">DNA recombination</keyword>
<evidence type="ECO:0000256" key="1">
    <source>
        <dbReference type="RuleBase" id="RU363044"/>
    </source>
</evidence>
<keyword evidence="1" id="KW-0378">Hydrolase</keyword>
<keyword evidence="4" id="KW-1185">Reference proteome</keyword>
<keyword evidence="1" id="KW-0067">ATP-binding</keyword>
<keyword evidence="1" id="KW-0347">Helicase</keyword>
<dbReference type="EMBL" id="BQNB010013719">
    <property type="protein sequence ID" value="GJT19464.1"/>
    <property type="molecule type" value="Genomic_DNA"/>
</dbReference>
<keyword evidence="1" id="KW-0234">DNA repair</keyword>
<evidence type="ECO:0000313" key="4">
    <source>
        <dbReference type="Proteomes" id="UP001151760"/>
    </source>
</evidence>
<sequence length="211" mass="24372">MDNRLIREALAFDMNQSKIEHQQLHSLLNLEQCLIYEDVIQSVRNQKGQFYFVYGPGGTGKTFLYKTIIARLHSERIIVLTVAYSAVGDGTVPEKMKEGEDEATWIEIPERFLIKSWESPIKQIVKETYPNFTTRQRDDEYLKERAILTPRNDDADAINAYMFKKLGGDFITYNSVVEVCKDSTDTLDQHNQYPVEFLNTLNLSDMPPHAL</sequence>
<dbReference type="Pfam" id="PF05970">
    <property type="entry name" value="PIF1"/>
    <property type="match status" value="1"/>
</dbReference>
<dbReference type="SUPFAM" id="SSF52540">
    <property type="entry name" value="P-loop containing nucleoside triphosphate hydrolases"/>
    <property type="match status" value="1"/>
</dbReference>
<comment type="catalytic activity">
    <reaction evidence="1">
        <text>ATP + H2O = ADP + phosphate + H(+)</text>
        <dbReference type="Rhea" id="RHEA:13065"/>
        <dbReference type="ChEBI" id="CHEBI:15377"/>
        <dbReference type="ChEBI" id="CHEBI:15378"/>
        <dbReference type="ChEBI" id="CHEBI:30616"/>
        <dbReference type="ChEBI" id="CHEBI:43474"/>
        <dbReference type="ChEBI" id="CHEBI:456216"/>
        <dbReference type="EC" id="5.6.2.3"/>
    </reaction>
</comment>
<dbReference type="PANTHER" id="PTHR10492:SF57">
    <property type="entry name" value="ATP-DEPENDENT DNA HELICASE"/>
    <property type="match status" value="1"/>
</dbReference>
<dbReference type="Proteomes" id="UP001151760">
    <property type="component" value="Unassembled WGS sequence"/>
</dbReference>
<comment type="similarity">
    <text evidence="1">Belongs to the helicase family.</text>
</comment>
<dbReference type="InterPro" id="IPR027417">
    <property type="entry name" value="P-loop_NTPase"/>
</dbReference>
<proteinExistence type="inferred from homology"/>
<accession>A0ABQ5C316</accession>
<dbReference type="Gene3D" id="3.40.50.300">
    <property type="entry name" value="P-loop containing nucleotide triphosphate hydrolases"/>
    <property type="match status" value="1"/>
</dbReference>
<name>A0ABQ5C316_9ASTR</name>
<organism evidence="3 4">
    <name type="scientific">Tanacetum coccineum</name>
    <dbReference type="NCBI Taxonomy" id="301880"/>
    <lineage>
        <taxon>Eukaryota</taxon>
        <taxon>Viridiplantae</taxon>
        <taxon>Streptophyta</taxon>
        <taxon>Embryophyta</taxon>
        <taxon>Tracheophyta</taxon>
        <taxon>Spermatophyta</taxon>
        <taxon>Magnoliopsida</taxon>
        <taxon>eudicotyledons</taxon>
        <taxon>Gunneridae</taxon>
        <taxon>Pentapetalae</taxon>
        <taxon>asterids</taxon>
        <taxon>campanulids</taxon>
        <taxon>Asterales</taxon>
        <taxon>Asteraceae</taxon>
        <taxon>Asteroideae</taxon>
        <taxon>Anthemideae</taxon>
        <taxon>Anthemidinae</taxon>
        <taxon>Tanacetum</taxon>
    </lineage>
</organism>
<feature type="domain" description="DNA helicase Pif1-like DEAD-box helicase" evidence="2">
    <location>
        <begin position="28"/>
        <end position="87"/>
    </location>
</feature>
<gene>
    <name evidence="3" type="ORF">Tco_0878170</name>
</gene>
<comment type="cofactor">
    <cofactor evidence="1">
        <name>Mg(2+)</name>
        <dbReference type="ChEBI" id="CHEBI:18420"/>
    </cofactor>
</comment>
<evidence type="ECO:0000259" key="2">
    <source>
        <dbReference type="Pfam" id="PF05970"/>
    </source>
</evidence>
<dbReference type="EC" id="5.6.2.3" evidence="1"/>
<reference evidence="3" key="1">
    <citation type="journal article" date="2022" name="Int. J. Mol. Sci.">
        <title>Draft Genome of Tanacetum Coccineum: Genomic Comparison of Closely Related Tanacetum-Family Plants.</title>
        <authorList>
            <person name="Yamashiro T."/>
            <person name="Shiraishi A."/>
            <person name="Nakayama K."/>
            <person name="Satake H."/>
        </authorList>
    </citation>
    <scope>NUCLEOTIDE SEQUENCE</scope>
</reference>
<dbReference type="InterPro" id="IPR010285">
    <property type="entry name" value="DNA_helicase_pif1-like_DEAD"/>
</dbReference>
<dbReference type="PANTHER" id="PTHR10492">
    <property type="match status" value="1"/>
</dbReference>
<comment type="caution">
    <text evidence="3">The sequence shown here is derived from an EMBL/GenBank/DDBJ whole genome shotgun (WGS) entry which is preliminary data.</text>
</comment>
<keyword evidence="1" id="KW-0547">Nucleotide-binding</keyword>